<proteinExistence type="predicted"/>
<comment type="caution">
    <text evidence="1">The sequence shown here is derived from an EMBL/GenBank/DDBJ whole genome shotgun (WGS) entry which is preliminary data.</text>
</comment>
<sequence length="208" mass="23383">MFSTGREQAFYAYSLVEIKEKVNKELLNRYGPSRRYKMTRENEEELRQVRVKSATKFPYSYLPFTEETITLSELLSSTMQESLVVLVAVVVGMLTPGPIVQALHQGHFHHEPLGQSKLRLLNSESLRWALPGVNDISQVVQLAGGGCGLGKKLLQDLVLVVAAAVMFLRDDEPPCCGKQVIAYKTLGHIIQKYFKRRGKKGRIGAVHR</sequence>
<evidence type="ECO:0000313" key="2">
    <source>
        <dbReference type="Proteomes" id="UP001165082"/>
    </source>
</evidence>
<accession>A0A9W7FWX6</accession>
<gene>
    <name evidence="1" type="ORF">TrRE_jg6528</name>
</gene>
<dbReference type="Proteomes" id="UP001165082">
    <property type="component" value="Unassembled WGS sequence"/>
</dbReference>
<reference evidence="1" key="1">
    <citation type="submission" date="2022-07" db="EMBL/GenBank/DDBJ databases">
        <title>Genome analysis of Parmales, a sister group of diatoms, reveals the evolutionary specialization of diatoms from phago-mixotrophs to photoautotrophs.</title>
        <authorList>
            <person name="Ban H."/>
            <person name="Sato S."/>
            <person name="Yoshikawa S."/>
            <person name="Kazumasa Y."/>
            <person name="Nakamura Y."/>
            <person name="Ichinomiya M."/>
            <person name="Saitoh K."/>
            <person name="Sato N."/>
            <person name="Blanc-Mathieu R."/>
            <person name="Endo H."/>
            <person name="Kuwata A."/>
            <person name="Ogata H."/>
        </authorList>
    </citation>
    <scope>NUCLEOTIDE SEQUENCE</scope>
</reference>
<organism evidence="1 2">
    <name type="scientific">Triparma retinervis</name>
    <dbReference type="NCBI Taxonomy" id="2557542"/>
    <lineage>
        <taxon>Eukaryota</taxon>
        <taxon>Sar</taxon>
        <taxon>Stramenopiles</taxon>
        <taxon>Ochrophyta</taxon>
        <taxon>Bolidophyceae</taxon>
        <taxon>Parmales</taxon>
        <taxon>Triparmaceae</taxon>
        <taxon>Triparma</taxon>
    </lineage>
</organism>
<keyword evidence="2" id="KW-1185">Reference proteome</keyword>
<dbReference type="EMBL" id="BRXZ01008109">
    <property type="protein sequence ID" value="GMI21617.1"/>
    <property type="molecule type" value="Genomic_DNA"/>
</dbReference>
<dbReference type="AlphaFoldDB" id="A0A9W7FWX6"/>
<protein>
    <submittedName>
        <fullName evidence="1">Uncharacterized protein</fullName>
    </submittedName>
</protein>
<evidence type="ECO:0000313" key="1">
    <source>
        <dbReference type="EMBL" id="GMI21617.1"/>
    </source>
</evidence>
<name>A0A9W7FWX6_9STRA</name>